<proteinExistence type="predicted"/>
<protein>
    <recommendedName>
        <fullName evidence="2">S1 motif domain-containing protein</fullName>
    </recommendedName>
</protein>
<evidence type="ECO:0000259" key="2">
    <source>
        <dbReference type="PROSITE" id="PS50126"/>
    </source>
</evidence>
<dbReference type="Proteomes" id="UP000747399">
    <property type="component" value="Unassembled WGS sequence"/>
</dbReference>
<dbReference type="EMBL" id="BNCO01000015">
    <property type="protein sequence ID" value="GIL53544.1"/>
    <property type="molecule type" value="Genomic_DNA"/>
</dbReference>
<organism evidence="3 4">
    <name type="scientific">Volvox africanus</name>
    <dbReference type="NCBI Taxonomy" id="51714"/>
    <lineage>
        <taxon>Eukaryota</taxon>
        <taxon>Viridiplantae</taxon>
        <taxon>Chlorophyta</taxon>
        <taxon>core chlorophytes</taxon>
        <taxon>Chlorophyceae</taxon>
        <taxon>CS clade</taxon>
        <taxon>Chlamydomonadales</taxon>
        <taxon>Volvocaceae</taxon>
        <taxon>Volvox</taxon>
    </lineage>
</organism>
<dbReference type="AlphaFoldDB" id="A0A8J4EZP9"/>
<evidence type="ECO:0000256" key="1">
    <source>
        <dbReference type="SAM" id="MobiDB-lite"/>
    </source>
</evidence>
<dbReference type="PROSITE" id="PS51257">
    <property type="entry name" value="PROKAR_LIPOPROTEIN"/>
    <property type="match status" value="1"/>
</dbReference>
<dbReference type="PANTHER" id="PTHR36371">
    <property type="entry name" value="PROTEIN PLASTID TRANSCRIPTIONALLY ACTIVE 10"/>
    <property type="match status" value="1"/>
</dbReference>
<sequence length="360" mass="40918">MQRVLRLTRQPPAGLGGASCSGRSTPLVPAQPSSPSCRQNVYFSGLPKQRINLVQPCRITSTSKELYQSQQAKEMEMDDNGEDAYMDLPDYQVFDPDKGPLEKRVQRSFLDAVTDEKVDLRDTEYWFSNPEGNWNSKPKRVYFMQEDEEPTVPQPWHSPEFEEDATSRIRFEDLEEGRVYLGLITDVWLYHGVQVDIGAEFDGLIPCSEDLWELAVDHIDVGEVVMVELHKLRTPGLYRWPIQLKFTVKGMQDLMLPPDEYDAPVDHGWAIAQGWTEEDVAEATGRTLDTPTYFAPQDENVLAEKIIDGYGTGDMDWREEPSEPVEDYIDDPLENPSIEAWLNDRVDEVDSAAASVSHGN</sequence>
<feature type="domain" description="S1 motif" evidence="2">
    <location>
        <begin position="177"/>
        <end position="247"/>
    </location>
</feature>
<keyword evidence="4" id="KW-1185">Reference proteome</keyword>
<dbReference type="PROSITE" id="PS50126">
    <property type="entry name" value="S1"/>
    <property type="match status" value="1"/>
</dbReference>
<dbReference type="InterPro" id="IPR012340">
    <property type="entry name" value="NA-bd_OB-fold"/>
</dbReference>
<dbReference type="InterPro" id="IPR003029">
    <property type="entry name" value="S1_domain"/>
</dbReference>
<evidence type="ECO:0000313" key="4">
    <source>
        <dbReference type="Proteomes" id="UP000747399"/>
    </source>
</evidence>
<dbReference type="GO" id="GO:0000427">
    <property type="term" value="C:plastid-encoded plastid RNA polymerase complex"/>
    <property type="evidence" value="ECO:0007669"/>
    <property type="project" value="InterPro"/>
</dbReference>
<dbReference type="GO" id="GO:0003723">
    <property type="term" value="F:RNA binding"/>
    <property type="evidence" value="ECO:0007669"/>
    <property type="project" value="InterPro"/>
</dbReference>
<gene>
    <name evidence="3" type="ORF">Vafri_9130</name>
</gene>
<reference evidence="3" key="1">
    <citation type="journal article" date="2021" name="Proc. Natl. Acad. Sci. U.S.A.">
        <title>Three genomes in the algal genus Volvox reveal the fate of a haploid sex-determining region after a transition to homothallism.</title>
        <authorList>
            <person name="Yamamoto K."/>
            <person name="Hamaji T."/>
            <person name="Kawai-Toyooka H."/>
            <person name="Matsuzaki R."/>
            <person name="Takahashi F."/>
            <person name="Nishimura Y."/>
            <person name="Kawachi M."/>
            <person name="Noguchi H."/>
            <person name="Minakuchi Y."/>
            <person name="Umen J.G."/>
            <person name="Toyoda A."/>
            <person name="Nozaki H."/>
        </authorList>
    </citation>
    <scope>NUCLEOTIDE SEQUENCE</scope>
    <source>
        <strain evidence="3">NIES-3780</strain>
    </source>
</reference>
<feature type="region of interest" description="Disordered" evidence="1">
    <location>
        <begin position="1"/>
        <end position="34"/>
    </location>
</feature>
<comment type="caution">
    <text evidence="3">The sequence shown here is derived from an EMBL/GenBank/DDBJ whole genome shotgun (WGS) entry which is preliminary data.</text>
</comment>
<dbReference type="PANTHER" id="PTHR36371:SF1">
    <property type="entry name" value="PROTEIN PLASTID TRANSCRIPTIONALLY ACTIVE 10"/>
    <property type="match status" value="1"/>
</dbReference>
<name>A0A8J4EZP9_9CHLO</name>
<dbReference type="InterPro" id="IPR044967">
    <property type="entry name" value="PTAC10"/>
</dbReference>
<dbReference type="SUPFAM" id="SSF50249">
    <property type="entry name" value="Nucleic acid-binding proteins"/>
    <property type="match status" value="1"/>
</dbReference>
<accession>A0A8J4EZP9</accession>
<evidence type="ECO:0000313" key="3">
    <source>
        <dbReference type="EMBL" id="GIL53544.1"/>
    </source>
</evidence>